<evidence type="ECO:0000313" key="3">
    <source>
        <dbReference type="Proteomes" id="UP000719267"/>
    </source>
</evidence>
<feature type="compositionally biased region" description="Basic and acidic residues" evidence="1">
    <location>
        <begin position="18"/>
        <end position="51"/>
    </location>
</feature>
<dbReference type="RefSeq" id="WP_219039650.1">
    <property type="nucleotide sequence ID" value="NZ_JAHWDF010000005.1"/>
</dbReference>
<feature type="region of interest" description="Disordered" evidence="1">
    <location>
        <begin position="1"/>
        <end position="51"/>
    </location>
</feature>
<proteinExistence type="predicted"/>
<keyword evidence="3" id="KW-1185">Reference proteome</keyword>
<organism evidence="2 3">
    <name type="scientific">Mesonia aestuariivivens</name>
    <dbReference type="NCBI Taxonomy" id="2796128"/>
    <lineage>
        <taxon>Bacteria</taxon>
        <taxon>Pseudomonadati</taxon>
        <taxon>Bacteroidota</taxon>
        <taxon>Flavobacteriia</taxon>
        <taxon>Flavobacteriales</taxon>
        <taxon>Flavobacteriaceae</taxon>
        <taxon>Mesonia</taxon>
    </lineage>
</organism>
<reference evidence="2 3" key="1">
    <citation type="submission" date="2021-07" db="EMBL/GenBank/DDBJ databases">
        <title>Mesonia aestuariivivens sp. nov., isolated from a tidal flat.</title>
        <authorList>
            <person name="Kim Y.-O."/>
            <person name="Yoon J.-H."/>
        </authorList>
    </citation>
    <scope>NUCLEOTIDE SEQUENCE [LARGE SCALE GENOMIC DNA]</scope>
    <source>
        <strain evidence="2 3">JHPTF-M18</strain>
    </source>
</reference>
<evidence type="ECO:0000313" key="2">
    <source>
        <dbReference type="EMBL" id="MBW2961364.1"/>
    </source>
</evidence>
<gene>
    <name evidence="2" type="ORF">KW502_06090</name>
</gene>
<evidence type="ECO:0000256" key="1">
    <source>
        <dbReference type="SAM" id="MobiDB-lite"/>
    </source>
</evidence>
<protein>
    <submittedName>
        <fullName evidence="2">Uncharacterized protein</fullName>
    </submittedName>
</protein>
<dbReference type="Proteomes" id="UP000719267">
    <property type="component" value="Unassembled WGS sequence"/>
</dbReference>
<sequence length="51" mass="6028">MAKSGAQKNTKNKAKHAKLMDRKKNKLRQEKENRKSKLKELTAKMKMKKED</sequence>
<dbReference type="EMBL" id="JAHWDF010000005">
    <property type="protein sequence ID" value="MBW2961364.1"/>
    <property type="molecule type" value="Genomic_DNA"/>
</dbReference>
<accession>A0ABS6W2L3</accession>
<name>A0ABS6W2L3_9FLAO</name>
<comment type="caution">
    <text evidence="2">The sequence shown here is derived from an EMBL/GenBank/DDBJ whole genome shotgun (WGS) entry which is preliminary data.</text>
</comment>